<proteinExistence type="predicted"/>
<feature type="region of interest" description="Disordered" evidence="2">
    <location>
        <begin position="326"/>
        <end position="408"/>
    </location>
</feature>
<protein>
    <submittedName>
        <fullName evidence="3">Uncharacterized protein</fullName>
    </submittedName>
</protein>
<sequence length="681" mass="76814">MNIRCELARVLGRTNMSKDAYEGLVRLLASQQAEIDALHQAPTVPAHDIRALEQRLHDRGAEIKRLTDHVHELKTFLSERDEMISLRSHQIRGYRGAIDELTAELVSEHAMRKKGAGTSRKRFNDGLDGTESRNKVDSGRLFEQEKQIKDLQLQNAKLVEAQEEQDTALLLATAFQKEAHHQRQHLGSQLRERDQRILALHEQTTTFQEQIYQFTNATSWDEATASALRAQATTHLKPVKGLQADLVERDARIEKLNDAKLAFMRNMEERQETLILAHKRVVKERKDAEARVMDGKIALSNAEIKMGEWKMMAEEQQGLIGRLMAAGQTPENTKKPRASSGATEDVNDPDVSDTGSAEADEVPAPLKGDEAAASNTWTLRSSVTGVQKGVSKAPPKPRASGGGVSNAVRDSIKQEYEVKLETEKDQYKTRLASAKTNYEAKLKSKHTLYQQKVDELKATHAESLKAKEAVLREKGEENRLKCVDKVRAARTEEQKAKTDLADAKKDYAELGKTLKAEQQAEIKKWMPEFSPVLAEKDKVIKDVRQKLANTQAEVKLCEQDIARAEAKNEVLDTVRENLEAGEKCLRAKVLGKEAEIAEMCRQHKVEMEELRERLRREGDRWQVQYEKGEALEYKLVAQQRANFELRGMNASRDIRIQELSKTISEMEGGVVRAKLGDEVGV</sequence>
<keyword evidence="4" id="KW-1185">Reference proteome</keyword>
<feature type="compositionally biased region" description="Polar residues" evidence="2">
    <location>
        <begin position="373"/>
        <end position="385"/>
    </location>
</feature>
<feature type="region of interest" description="Disordered" evidence="2">
    <location>
        <begin position="112"/>
        <end position="141"/>
    </location>
</feature>
<comment type="caution">
    <text evidence="3">The sequence shown here is derived from an EMBL/GenBank/DDBJ whole genome shotgun (WGS) entry which is preliminary data.</text>
</comment>
<name>A0ABR0LBM8_9PEZI</name>
<evidence type="ECO:0000256" key="1">
    <source>
        <dbReference type="SAM" id="Coils"/>
    </source>
</evidence>
<reference evidence="3 4" key="1">
    <citation type="submission" date="2023-08" db="EMBL/GenBank/DDBJ databases">
        <title>Black Yeasts Isolated from many extreme environments.</title>
        <authorList>
            <person name="Coleine C."/>
            <person name="Stajich J.E."/>
            <person name="Selbmann L."/>
        </authorList>
    </citation>
    <scope>NUCLEOTIDE SEQUENCE [LARGE SCALE GENOMIC DNA]</scope>
    <source>
        <strain evidence="3 4">CCFEE 5386</strain>
    </source>
</reference>
<gene>
    <name evidence="3" type="ORF">LTR32_001985</name>
</gene>
<feature type="coiled-coil region" evidence="1">
    <location>
        <begin position="486"/>
        <end position="624"/>
    </location>
</feature>
<evidence type="ECO:0000313" key="3">
    <source>
        <dbReference type="EMBL" id="KAK5146422.1"/>
    </source>
</evidence>
<keyword evidence="1" id="KW-0175">Coiled coil</keyword>
<dbReference type="Proteomes" id="UP001308179">
    <property type="component" value="Unassembled WGS sequence"/>
</dbReference>
<accession>A0ABR0LBM8</accession>
<feature type="compositionally biased region" description="Basic and acidic residues" evidence="2">
    <location>
        <begin position="122"/>
        <end position="141"/>
    </location>
</feature>
<dbReference type="EMBL" id="JAVRRR010000088">
    <property type="protein sequence ID" value="KAK5146422.1"/>
    <property type="molecule type" value="Genomic_DNA"/>
</dbReference>
<evidence type="ECO:0000313" key="4">
    <source>
        <dbReference type="Proteomes" id="UP001308179"/>
    </source>
</evidence>
<evidence type="ECO:0000256" key="2">
    <source>
        <dbReference type="SAM" id="MobiDB-lite"/>
    </source>
</evidence>
<feature type="compositionally biased region" description="Basic residues" evidence="2">
    <location>
        <begin position="112"/>
        <end position="121"/>
    </location>
</feature>
<organism evidence="3 4">
    <name type="scientific">Rachicladosporium monterosium</name>
    <dbReference type="NCBI Taxonomy" id="1507873"/>
    <lineage>
        <taxon>Eukaryota</taxon>
        <taxon>Fungi</taxon>
        <taxon>Dikarya</taxon>
        <taxon>Ascomycota</taxon>
        <taxon>Pezizomycotina</taxon>
        <taxon>Dothideomycetes</taxon>
        <taxon>Dothideomycetidae</taxon>
        <taxon>Cladosporiales</taxon>
        <taxon>Cladosporiaceae</taxon>
        <taxon>Rachicladosporium</taxon>
    </lineage>
</organism>